<dbReference type="PANTHER" id="PTHR35089">
    <property type="entry name" value="CHAPERONE PROTEIN SKP"/>
    <property type="match status" value="1"/>
</dbReference>
<dbReference type="Gene3D" id="3.30.910.20">
    <property type="entry name" value="Skp domain"/>
    <property type="match status" value="1"/>
</dbReference>
<evidence type="ECO:0000313" key="6">
    <source>
        <dbReference type="Proteomes" id="UP001209229"/>
    </source>
</evidence>
<evidence type="ECO:0000256" key="4">
    <source>
        <dbReference type="SAM" id="SignalP"/>
    </source>
</evidence>
<evidence type="ECO:0000313" key="5">
    <source>
        <dbReference type="EMBL" id="MCW3788459.1"/>
    </source>
</evidence>
<dbReference type="SMART" id="SM00935">
    <property type="entry name" value="OmpH"/>
    <property type="match status" value="1"/>
</dbReference>
<dbReference type="GO" id="GO:0005829">
    <property type="term" value="C:cytosol"/>
    <property type="evidence" value="ECO:0007669"/>
    <property type="project" value="TreeGrafter"/>
</dbReference>
<dbReference type="InterPro" id="IPR024930">
    <property type="entry name" value="Skp_dom_sf"/>
</dbReference>
<comment type="caution">
    <text evidence="5">The sequence shown here is derived from an EMBL/GenBank/DDBJ whole genome shotgun (WGS) entry which is preliminary data.</text>
</comment>
<keyword evidence="3" id="KW-0175">Coiled coil</keyword>
<dbReference type="AlphaFoldDB" id="A0AAE3M734"/>
<protein>
    <submittedName>
        <fullName evidence="5">OmpH family outer membrane protein</fullName>
    </submittedName>
</protein>
<dbReference type="EMBL" id="JAPDPJ010000054">
    <property type="protein sequence ID" value="MCW3788459.1"/>
    <property type="molecule type" value="Genomic_DNA"/>
</dbReference>
<keyword evidence="2 4" id="KW-0732">Signal</keyword>
<dbReference type="SUPFAM" id="SSF111384">
    <property type="entry name" value="OmpH-like"/>
    <property type="match status" value="1"/>
</dbReference>
<evidence type="ECO:0000256" key="1">
    <source>
        <dbReference type="ARBA" id="ARBA00009091"/>
    </source>
</evidence>
<evidence type="ECO:0000256" key="2">
    <source>
        <dbReference type="ARBA" id="ARBA00022729"/>
    </source>
</evidence>
<dbReference type="Pfam" id="PF03938">
    <property type="entry name" value="OmpH"/>
    <property type="match status" value="1"/>
</dbReference>
<dbReference type="GO" id="GO:0051082">
    <property type="term" value="F:unfolded protein binding"/>
    <property type="evidence" value="ECO:0007669"/>
    <property type="project" value="InterPro"/>
</dbReference>
<gene>
    <name evidence="5" type="ORF">OM075_18465</name>
</gene>
<organism evidence="5 6">
    <name type="scientific">Plebeiibacterium sediminum</name>
    <dbReference type="NCBI Taxonomy" id="2992112"/>
    <lineage>
        <taxon>Bacteria</taxon>
        <taxon>Pseudomonadati</taxon>
        <taxon>Bacteroidota</taxon>
        <taxon>Bacteroidia</taxon>
        <taxon>Marinilabiliales</taxon>
        <taxon>Marinilabiliaceae</taxon>
        <taxon>Plebeiibacterium</taxon>
    </lineage>
</organism>
<dbReference type="Proteomes" id="UP001209229">
    <property type="component" value="Unassembled WGS sequence"/>
</dbReference>
<sequence>MNLIKNLIVGLVLMTATVASAQSGLKFGHVNTQEILSVMPELKTIDEQLQAEYTQLETQLTDMQQTLKGLQQEYIQKMQANTLAPEERSSLETQIQEMNNKVQTFYQQSQQSLQQKEQELKTPVFEKVTNAIKDVGAENGFLYIFEEIGGLTVYKSQKSVDVAPLVKAKLGIQ</sequence>
<comment type="similarity">
    <text evidence="1">Belongs to the Skp family.</text>
</comment>
<feature type="coiled-coil region" evidence="3">
    <location>
        <begin position="46"/>
        <end position="108"/>
    </location>
</feature>
<proteinExistence type="inferred from homology"/>
<dbReference type="InterPro" id="IPR005632">
    <property type="entry name" value="Chaperone_Skp"/>
</dbReference>
<feature type="signal peptide" evidence="4">
    <location>
        <begin position="1"/>
        <end position="21"/>
    </location>
</feature>
<dbReference type="RefSeq" id="WP_301192019.1">
    <property type="nucleotide sequence ID" value="NZ_JAPDPJ010000054.1"/>
</dbReference>
<keyword evidence="6" id="KW-1185">Reference proteome</keyword>
<reference evidence="5" key="1">
    <citation type="submission" date="2022-10" db="EMBL/GenBank/DDBJ databases">
        <authorList>
            <person name="Yu W.X."/>
        </authorList>
    </citation>
    <scope>NUCLEOTIDE SEQUENCE</scope>
    <source>
        <strain evidence="5">AAT</strain>
    </source>
</reference>
<evidence type="ECO:0000256" key="3">
    <source>
        <dbReference type="SAM" id="Coils"/>
    </source>
</evidence>
<name>A0AAE3M734_9BACT</name>
<feature type="chain" id="PRO_5042059138" evidence="4">
    <location>
        <begin position="22"/>
        <end position="173"/>
    </location>
</feature>
<dbReference type="GO" id="GO:0050821">
    <property type="term" value="P:protein stabilization"/>
    <property type="evidence" value="ECO:0007669"/>
    <property type="project" value="TreeGrafter"/>
</dbReference>
<accession>A0AAE3M734</accession>
<dbReference type="PANTHER" id="PTHR35089:SF1">
    <property type="entry name" value="CHAPERONE PROTEIN SKP"/>
    <property type="match status" value="1"/>
</dbReference>